<dbReference type="RefSeq" id="WP_090840480.1">
    <property type="nucleotide sequence ID" value="NZ_FORM01000006.1"/>
</dbReference>
<reference evidence="3" key="1">
    <citation type="submission" date="2016-10" db="EMBL/GenBank/DDBJ databases">
        <authorList>
            <person name="Varghese N."/>
            <person name="Submissions S."/>
        </authorList>
    </citation>
    <scope>NUCLEOTIDE SEQUENCE [LARGE SCALE GENOMIC DNA]</scope>
    <source>
        <strain evidence="3">DSM 28881</strain>
    </source>
</reference>
<keyword evidence="3" id="KW-1185">Reference proteome</keyword>
<dbReference type="EMBL" id="FORM01000006">
    <property type="protein sequence ID" value="SFJ33897.1"/>
    <property type="molecule type" value="Genomic_DNA"/>
</dbReference>
<dbReference type="CDD" id="cd07067">
    <property type="entry name" value="HP_PGM_like"/>
    <property type="match status" value="1"/>
</dbReference>
<evidence type="ECO:0000313" key="3">
    <source>
        <dbReference type="Proteomes" id="UP000199559"/>
    </source>
</evidence>
<feature type="chain" id="PRO_5011538356" evidence="1">
    <location>
        <begin position="20"/>
        <end position="169"/>
    </location>
</feature>
<dbReference type="SUPFAM" id="SSF53254">
    <property type="entry name" value="Phosphoglycerate mutase-like"/>
    <property type="match status" value="1"/>
</dbReference>
<dbReference type="Gene3D" id="3.40.50.1240">
    <property type="entry name" value="Phosphoglycerate mutase-like"/>
    <property type="match status" value="1"/>
</dbReference>
<feature type="signal peptide" evidence="1">
    <location>
        <begin position="1"/>
        <end position="19"/>
    </location>
</feature>
<sequence length="169" mass="19574">MKKLLLLFLVFLFTFSAQAQQDDNTSTTTYYFIRHAEKDRSDATNHNPQLIKKGKRRARKWKRYFKKIQIDAIYSTNYKRTLGTAFPTSKNKKLPVIAYNPNAIDYDDFKKQTKGQSVLIVGHSNTTPRFVNAIINQEKHEDIDDAINSKLFIVTITNGKITDQVIDLK</sequence>
<dbReference type="AlphaFoldDB" id="A0A1I3QL90"/>
<accession>A0A1I3QL90</accession>
<dbReference type="Proteomes" id="UP000199559">
    <property type="component" value="Unassembled WGS sequence"/>
</dbReference>
<proteinExistence type="predicted"/>
<dbReference type="Pfam" id="PF00300">
    <property type="entry name" value="His_Phos_1"/>
    <property type="match status" value="1"/>
</dbReference>
<dbReference type="InterPro" id="IPR029033">
    <property type="entry name" value="His_PPase_superfam"/>
</dbReference>
<gene>
    <name evidence="2" type="ORF">SAMN05443431_106169</name>
</gene>
<dbReference type="InterPro" id="IPR013078">
    <property type="entry name" value="His_Pase_superF_clade-1"/>
</dbReference>
<keyword evidence="1" id="KW-0732">Signal</keyword>
<organism evidence="2 3">
    <name type="scientific">Olleya namhaensis</name>
    <dbReference type="NCBI Taxonomy" id="1144750"/>
    <lineage>
        <taxon>Bacteria</taxon>
        <taxon>Pseudomonadati</taxon>
        <taxon>Bacteroidota</taxon>
        <taxon>Flavobacteriia</taxon>
        <taxon>Flavobacteriales</taxon>
        <taxon>Flavobacteriaceae</taxon>
    </lineage>
</organism>
<dbReference type="STRING" id="1144750.SAMN05443431_106169"/>
<name>A0A1I3QL90_9FLAO</name>
<protein>
    <submittedName>
        <fullName evidence="2">Histidine phosphatase superfamily (Branch 1)</fullName>
    </submittedName>
</protein>
<evidence type="ECO:0000256" key="1">
    <source>
        <dbReference type="SAM" id="SignalP"/>
    </source>
</evidence>
<evidence type="ECO:0000313" key="2">
    <source>
        <dbReference type="EMBL" id="SFJ33897.1"/>
    </source>
</evidence>